<keyword evidence="3" id="KW-1185">Reference proteome</keyword>
<feature type="transmembrane region" description="Helical" evidence="1">
    <location>
        <begin position="31"/>
        <end position="50"/>
    </location>
</feature>
<dbReference type="EMBL" id="JAUYVO010000015">
    <property type="protein sequence ID" value="MDP2524197.1"/>
    <property type="molecule type" value="Genomic_DNA"/>
</dbReference>
<keyword evidence="1" id="KW-1133">Transmembrane helix</keyword>
<evidence type="ECO:0000256" key="1">
    <source>
        <dbReference type="SAM" id="Phobius"/>
    </source>
</evidence>
<gene>
    <name evidence="2" type="ORF">Q8W30_16635</name>
</gene>
<reference evidence="2" key="1">
    <citation type="submission" date="2023-07" db="EMBL/GenBank/DDBJ databases">
        <title>Genome content predicts the carbon catabolic preferences of heterotrophic bacteria.</title>
        <authorList>
            <person name="Gralka M."/>
        </authorList>
    </citation>
    <scope>NUCLEOTIDE SEQUENCE</scope>
    <source>
        <strain evidence="2">5G01</strain>
    </source>
</reference>
<feature type="transmembrane region" description="Helical" evidence="1">
    <location>
        <begin position="88"/>
        <end position="111"/>
    </location>
</feature>
<evidence type="ECO:0000313" key="3">
    <source>
        <dbReference type="Proteomes" id="UP001177341"/>
    </source>
</evidence>
<comment type="caution">
    <text evidence="2">The sequence shown here is derived from an EMBL/GenBank/DDBJ whole genome shotgun (WGS) entry which is preliminary data.</text>
</comment>
<organism evidence="2 3">
    <name type="scientific">Neptunomonas phycophila</name>
    <dbReference type="NCBI Taxonomy" id="1572645"/>
    <lineage>
        <taxon>Bacteria</taxon>
        <taxon>Pseudomonadati</taxon>
        <taxon>Pseudomonadota</taxon>
        <taxon>Gammaproteobacteria</taxon>
        <taxon>Oceanospirillales</taxon>
        <taxon>Oceanospirillaceae</taxon>
        <taxon>Neptunomonas</taxon>
    </lineage>
</organism>
<sequence length="139" mass="14970">MRCFAAKRPITKALSVTSKGVTVISNTVKKVIFFLPALLCLSLFVVYGLGDYWVIGVIANPEELARYNFGAEAMIAHGGDKYRSASSYAMASLVVGMLAVIGFILSLLMLFKSSKKALLKAYCGAAITLFIVVLVGHAW</sequence>
<protein>
    <submittedName>
        <fullName evidence="2">Uncharacterized protein</fullName>
    </submittedName>
</protein>
<accession>A0ABT9EZ10</accession>
<proteinExistence type="predicted"/>
<keyword evidence="1" id="KW-0472">Membrane</keyword>
<name>A0ABT9EZ10_9GAMM</name>
<dbReference type="RefSeq" id="WP_305451173.1">
    <property type="nucleotide sequence ID" value="NZ_JAUYVO010000015.1"/>
</dbReference>
<feature type="transmembrane region" description="Helical" evidence="1">
    <location>
        <begin position="118"/>
        <end position="138"/>
    </location>
</feature>
<evidence type="ECO:0000313" key="2">
    <source>
        <dbReference type="EMBL" id="MDP2524197.1"/>
    </source>
</evidence>
<keyword evidence="1" id="KW-0812">Transmembrane</keyword>
<dbReference type="Proteomes" id="UP001177341">
    <property type="component" value="Unassembled WGS sequence"/>
</dbReference>